<feature type="transmembrane region" description="Helical" evidence="12">
    <location>
        <begin position="361"/>
        <end position="380"/>
    </location>
</feature>
<keyword evidence="5 12" id="KW-0812">Transmembrane</keyword>
<evidence type="ECO:0000256" key="7">
    <source>
        <dbReference type="ARBA" id="ARBA00022989"/>
    </source>
</evidence>
<protein>
    <submittedName>
        <fullName evidence="14">Cation/calcium exchanger 5</fullName>
    </submittedName>
</protein>
<sequence length="550" mass="60027">MALSSGLVRNNAAISLILSAALLFFLLLPRQDPSFRPSTSSLVHRRSLFVASNTSSICSPSNLTSSDGLFDYSSFHFCLFAGNPFLSVPFLVFIIFIQFYILVRTAQDYFSVVVTKLAKHLRLSPSMGAVTLLALGNGAPDVFASVAAVRGGQPRTGFGAILSAGTFVSALVVGFVAIYAAPFSVDPAPFIRDVLFYLTAALFLFYVYLSAEIFLWQAVGFVGFYLFFVGIVFSMDLGYDSEKKMTVTSGEGVSLVDNRETVGGLLEELDCESGEVTGRPQVRVETRRDFLKAFAKMSLAWEIPVSILLKLTIPQTSPAEWSRFYQSANIALCPLAFLYSWKSFMPLDHPIIFLLPNTHLPLWFIVFCGSFSLAIMHHIVEKEAPKSQQIMAVVAAFIMSVFWISTIAGELLNCLEALGVLLKLPASLLGLTVLAWGNSIGDLVADVAVAKAGQPAMAMAGCFAGPMFNMLFGLGTGLVIQTAFVFPGAYELHFHTSIVVAFVFLILSLMGSLLVVTWSRFRVPRFWGFCLVGLYVVFMVVSLVLATFSY</sequence>
<keyword evidence="3" id="KW-0050">Antiport</keyword>
<keyword evidence="6" id="KW-0630">Potassium</keyword>
<keyword evidence="10" id="KW-0739">Sodium transport</keyword>
<feature type="transmembrane region" description="Helical" evidence="12">
    <location>
        <begin position="214"/>
        <end position="235"/>
    </location>
</feature>
<evidence type="ECO:0000256" key="5">
    <source>
        <dbReference type="ARBA" id="ARBA00022692"/>
    </source>
</evidence>
<feature type="transmembrane region" description="Helical" evidence="12">
    <location>
        <begin position="424"/>
        <end position="445"/>
    </location>
</feature>
<evidence type="ECO:0000256" key="2">
    <source>
        <dbReference type="ARBA" id="ARBA00022448"/>
    </source>
</evidence>
<evidence type="ECO:0000313" key="14">
    <source>
        <dbReference type="EMBL" id="KZV33907.1"/>
    </source>
</evidence>
<feature type="transmembrane region" description="Helical" evidence="12">
    <location>
        <begin position="526"/>
        <end position="548"/>
    </location>
</feature>
<comment type="similarity">
    <text evidence="11">Belongs to the Ca(2+):cation antiporter (CaCA) (TC 2.A.19) family. Cation/calcium exchanger (CCX) subfamily.</text>
</comment>
<keyword evidence="8" id="KW-0915">Sodium</keyword>
<dbReference type="GO" id="GO:0006813">
    <property type="term" value="P:potassium ion transport"/>
    <property type="evidence" value="ECO:0007669"/>
    <property type="project" value="UniProtKB-KW"/>
</dbReference>
<feature type="domain" description="Sodium/calcium exchanger membrane region" evidence="13">
    <location>
        <begin position="92"/>
        <end position="233"/>
    </location>
</feature>
<evidence type="ECO:0000256" key="1">
    <source>
        <dbReference type="ARBA" id="ARBA00004141"/>
    </source>
</evidence>
<dbReference type="GO" id="GO:0008324">
    <property type="term" value="F:monoatomic cation transmembrane transporter activity"/>
    <property type="evidence" value="ECO:0007669"/>
    <property type="project" value="TreeGrafter"/>
</dbReference>
<dbReference type="EMBL" id="KV005646">
    <property type="protein sequence ID" value="KZV33907.1"/>
    <property type="molecule type" value="Genomic_DNA"/>
</dbReference>
<feature type="transmembrane region" description="Helical" evidence="12">
    <location>
        <begin position="498"/>
        <end position="519"/>
    </location>
</feature>
<dbReference type="Proteomes" id="UP000250235">
    <property type="component" value="Unassembled WGS sequence"/>
</dbReference>
<evidence type="ECO:0000256" key="3">
    <source>
        <dbReference type="ARBA" id="ARBA00022449"/>
    </source>
</evidence>
<accession>A0A2Z7BIL6</accession>
<dbReference type="Gene3D" id="1.20.1420.30">
    <property type="entry name" value="NCX, central ion-binding region"/>
    <property type="match status" value="2"/>
</dbReference>
<evidence type="ECO:0000256" key="6">
    <source>
        <dbReference type="ARBA" id="ARBA00022958"/>
    </source>
</evidence>
<keyword evidence="4" id="KW-0633">Potassium transport</keyword>
<feature type="transmembrane region" description="Helical" evidence="12">
    <location>
        <begin position="457"/>
        <end position="486"/>
    </location>
</feature>
<evidence type="ECO:0000256" key="4">
    <source>
        <dbReference type="ARBA" id="ARBA00022538"/>
    </source>
</evidence>
<dbReference type="PANTHER" id="PTHR12266:SF33">
    <property type="entry name" value="CATION_CALCIUM EXCHANGER 5"/>
    <property type="match status" value="1"/>
</dbReference>
<evidence type="ECO:0000313" key="15">
    <source>
        <dbReference type="Proteomes" id="UP000250235"/>
    </source>
</evidence>
<evidence type="ECO:0000256" key="8">
    <source>
        <dbReference type="ARBA" id="ARBA00023053"/>
    </source>
</evidence>
<dbReference type="GO" id="GO:0006814">
    <property type="term" value="P:sodium ion transport"/>
    <property type="evidence" value="ECO:0007669"/>
    <property type="project" value="UniProtKB-KW"/>
</dbReference>
<dbReference type="PANTHER" id="PTHR12266">
    <property type="entry name" value="NA+/CA2+ K+ INDEPENDENT EXCHANGER"/>
    <property type="match status" value="1"/>
</dbReference>
<evidence type="ECO:0000259" key="13">
    <source>
        <dbReference type="Pfam" id="PF01699"/>
    </source>
</evidence>
<feature type="transmembrane region" description="Helical" evidence="12">
    <location>
        <begin position="77"/>
        <end position="101"/>
    </location>
</feature>
<dbReference type="InterPro" id="IPR004837">
    <property type="entry name" value="NaCa_Exmemb"/>
</dbReference>
<dbReference type="GO" id="GO:0015297">
    <property type="term" value="F:antiporter activity"/>
    <property type="evidence" value="ECO:0007669"/>
    <property type="project" value="UniProtKB-KW"/>
</dbReference>
<keyword evidence="2" id="KW-0813">Transport</keyword>
<feature type="transmembrane region" description="Helical" evidence="12">
    <location>
        <begin position="392"/>
        <end position="412"/>
    </location>
</feature>
<dbReference type="InterPro" id="IPR051359">
    <property type="entry name" value="CaCA_antiporter"/>
</dbReference>
<proteinExistence type="inferred from homology"/>
<dbReference type="InterPro" id="IPR044880">
    <property type="entry name" value="NCX_ion-bd_dom_sf"/>
</dbReference>
<evidence type="ECO:0000256" key="10">
    <source>
        <dbReference type="ARBA" id="ARBA00023201"/>
    </source>
</evidence>
<evidence type="ECO:0000256" key="11">
    <source>
        <dbReference type="ARBA" id="ARBA00038187"/>
    </source>
</evidence>
<feature type="transmembrane region" description="Helical" evidence="12">
    <location>
        <begin position="158"/>
        <end position="178"/>
    </location>
</feature>
<organism evidence="14 15">
    <name type="scientific">Dorcoceras hygrometricum</name>
    <dbReference type="NCBI Taxonomy" id="472368"/>
    <lineage>
        <taxon>Eukaryota</taxon>
        <taxon>Viridiplantae</taxon>
        <taxon>Streptophyta</taxon>
        <taxon>Embryophyta</taxon>
        <taxon>Tracheophyta</taxon>
        <taxon>Spermatophyta</taxon>
        <taxon>Magnoliopsida</taxon>
        <taxon>eudicotyledons</taxon>
        <taxon>Gunneridae</taxon>
        <taxon>Pentapetalae</taxon>
        <taxon>asterids</taxon>
        <taxon>lamiids</taxon>
        <taxon>Lamiales</taxon>
        <taxon>Gesneriaceae</taxon>
        <taxon>Didymocarpoideae</taxon>
        <taxon>Trichosporeae</taxon>
        <taxon>Loxocarpinae</taxon>
        <taxon>Dorcoceras</taxon>
    </lineage>
</organism>
<keyword evidence="15" id="KW-1185">Reference proteome</keyword>
<feature type="transmembrane region" description="Helical" evidence="12">
    <location>
        <begin position="190"/>
        <end position="208"/>
    </location>
</feature>
<keyword evidence="7 12" id="KW-1133">Transmembrane helix</keyword>
<keyword evidence="10" id="KW-0406">Ion transport</keyword>
<dbReference type="OrthoDB" id="407410at2759"/>
<feature type="domain" description="Sodium/calcium exchanger membrane region" evidence="13">
    <location>
        <begin position="394"/>
        <end position="543"/>
    </location>
</feature>
<keyword evidence="9 12" id="KW-0472">Membrane</keyword>
<comment type="subcellular location">
    <subcellularLocation>
        <location evidence="1">Membrane</location>
        <topology evidence="1">Multi-pass membrane protein</topology>
    </subcellularLocation>
</comment>
<name>A0A2Z7BIL6_9LAMI</name>
<reference evidence="14 15" key="1">
    <citation type="journal article" date="2015" name="Proc. Natl. Acad. Sci. U.S.A.">
        <title>The resurrection genome of Boea hygrometrica: A blueprint for survival of dehydration.</title>
        <authorList>
            <person name="Xiao L."/>
            <person name="Yang G."/>
            <person name="Zhang L."/>
            <person name="Yang X."/>
            <person name="Zhao S."/>
            <person name="Ji Z."/>
            <person name="Zhou Q."/>
            <person name="Hu M."/>
            <person name="Wang Y."/>
            <person name="Chen M."/>
            <person name="Xu Y."/>
            <person name="Jin H."/>
            <person name="Xiao X."/>
            <person name="Hu G."/>
            <person name="Bao F."/>
            <person name="Hu Y."/>
            <person name="Wan P."/>
            <person name="Li L."/>
            <person name="Deng X."/>
            <person name="Kuang T."/>
            <person name="Xiang C."/>
            <person name="Zhu J.K."/>
            <person name="Oliver M.J."/>
            <person name="He Y."/>
        </authorList>
    </citation>
    <scope>NUCLEOTIDE SEQUENCE [LARGE SCALE GENOMIC DNA]</scope>
    <source>
        <strain evidence="15">cv. XS01</strain>
    </source>
</reference>
<gene>
    <name evidence="14" type="ORF">F511_26098</name>
</gene>
<evidence type="ECO:0000256" key="9">
    <source>
        <dbReference type="ARBA" id="ARBA00023136"/>
    </source>
</evidence>
<dbReference type="Pfam" id="PF01699">
    <property type="entry name" value="Na_Ca_ex"/>
    <property type="match status" value="2"/>
</dbReference>
<dbReference type="GO" id="GO:0016020">
    <property type="term" value="C:membrane"/>
    <property type="evidence" value="ECO:0007669"/>
    <property type="project" value="UniProtKB-SubCell"/>
</dbReference>
<dbReference type="AlphaFoldDB" id="A0A2Z7BIL6"/>
<evidence type="ECO:0000256" key="12">
    <source>
        <dbReference type="SAM" id="Phobius"/>
    </source>
</evidence>
<feature type="transmembrane region" description="Helical" evidence="12">
    <location>
        <begin position="12"/>
        <end position="28"/>
    </location>
</feature>